<dbReference type="PANTHER" id="PTHR35335">
    <property type="entry name" value="UPF0716 PROTEIN FXSA"/>
    <property type="match status" value="1"/>
</dbReference>
<gene>
    <name evidence="3" type="ORF">F8377_05310</name>
</gene>
<evidence type="ECO:0000313" key="3">
    <source>
        <dbReference type="EMBL" id="KAB3523527.1"/>
    </source>
</evidence>
<evidence type="ECO:0000256" key="2">
    <source>
        <dbReference type="SAM" id="Phobius"/>
    </source>
</evidence>
<feature type="region of interest" description="Disordered" evidence="1">
    <location>
        <begin position="144"/>
        <end position="163"/>
    </location>
</feature>
<dbReference type="EMBL" id="WBZJ01000001">
    <property type="protein sequence ID" value="KAB3523527.1"/>
    <property type="molecule type" value="Genomic_DNA"/>
</dbReference>
<reference evidence="3 4" key="1">
    <citation type="submission" date="2019-10" db="EMBL/GenBank/DDBJ databases">
        <title>Corynebacterium sp novel species isolated from the respiratory tract of Marmot.</title>
        <authorList>
            <person name="Zhang G."/>
        </authorList>
    </citation>
    <scope>NUCLEOTIDE SEQUENCE [LARGE SCALE GENOMIC DNA]</scope>
    <source>
        <strain evidence="3 4">336</strain>
    </source>
</reference>
<sequence length="163" mass="17377">MPYVPLAYLIVEALAFYLVGKWIGFGWTVLLLVALFVVGMFLAAQQIRAIAVRALNRTEQPGKLTADAALSVVGALAVALPGLVTSVLGVLLLIPTTRAIARRIMGSAARAALARFGGSAFVTATRYGAPEASNRIPGWGEVIDHRDDEFDGNSNTPDRRNDI</sequence>
<name>A0ABQ6VGI5_9CORY</name>
<keyword evidence="4" id="KW-1185">Reference proteome</keyword>
<protein>
    <submittedName>
        <fullName evidence="3">FxsA family protein</fullName>
    </submittedName>
</protein>
<dbReference type="NCBIfam" id="NF008528">
    <property type="entry name" value="PRK11463.1-2"/>
    <property type="match status" value="1"/>
</dbReference>
<evidence type="ECO:0000313" key="4">
    <source>
        <dbReference type="Proteomes" id="UP000436181"/>
    </source>
</evidence>
<accession>A0ABQ6VGI5</accession>
<feature type="transmembrane region" description="Helical" evidence="2">
    <location>
        <begin position="68"/>
        <end position="94"/>
    </location>
</feature>
<dbReference type="Proteomes" id="UP000436181">
    <property type="component" value="Unassembled WGS sequence"/>
</dbReference>
<dbReference type="PANTHER" id="PTHR35335:SF1">
    <property type="entry name" value="UPF0716 PROTEIN FXSA"/>
    <property type="match status" value="1"/>
</dbReference>
<dbReference type="RefSeq" id="WP_151844186.1">
    <property type="nucleotide sequence ID" value="NZ_WBZJ01000001.1"/>
</dbReference>
<organism evidence="3 4">
    <name type="scientific">Corynebacterium zhongnanshanii</name>
    <dbReference type="NCBI Taxonomy" id="2768834"/>
    <lineage>
        <taxon>Bacteria</taxon>
        <taxon>Bacillati</taxon>
        <taxon>Actinomycetota</taxon>
        <taxon>Actinomycetes</taxon>
        <taxon>Mycobacteriales</taxon>
        <taxon>Corynebacteriaceae</taxon>
        <taxon>Corynebacterium</taxon>
    </lineage>
</organism>
<keyword evidence="2" id="KW-0812">Transmembrane</keyword>
<keyword evidence="2" id="KW-0472">Membrane</keyword>
<proteinExistence type="predicted"/>
<evidence type="ECO:0000256" key="1">
    <source>
        <dbReference type="SAM" id="MobiDB-lite"/>
    </source>
</evidence>
<dbReference type="InterPro" id="IPR007313">
    <property type="entry name" value="FxsA"/>
</dbReference>
<feature type="transmembrane region" description="Helical" evidence="2">
    <location>
        <begin position="6"/>
        <end position="23"/>
    </location>
</feature>
<feature type="transmembrane region" description="Helical" evidence="2">
    <location>
        <begin position="30"/>
        <end position="48"/>
    </location>
</feature>
<keyword evidence="2" id="KW-1133">Transmembrane helix</keyword>
<comment type="caution">
    <text evidence="3">The sequence shown here is derived from an EMBL/GenBank/DDBJ whole genome shotgun (WGS) entry which is preliminary data.</text>
</comment>
<dbReference type="Pfam" id="PF04186">
    <property type="entry name" value="FxsA"/>
    <property type="match status" value="1"/>
</dbReference>